<organism evidence="1 2">
    <name type="scientific">Cloeon dipterum</name>
    <dbReference type="NCBI Taxonomy" id="197152"/>
    <lineage>
        <taxon>Eukaryota</taxon>
        <taxon>Metazoa</taxon>
        <taxon>Ecdysozoa</taxon>
        <taxon>Arthropoda</taxon>
        <taxon>Hexapoda</taxon>
        <taxon>Insecta</taxon>
        <taxon>Pterygota</taxon>
        <taxon>Palaeoptera</taxon>
        <taxon>Ephemeroptera</taxon>
        <taxon>Pisciforma</taxon>
        <taxon>Baetidae</taxon>
        <taxon>Cloeon</taxon>
    </lineage>
</organism>
<dbReference type="Proteomes" id="UP000494165">
    <property type="component" value="Unassembled WGS sequence"/>
</dbReference>
<proteinExistence type="predicted"/>
<dbReference type="SUPFAM" id="SSF52047">
    <property type="entry name" value="RNI-like"/>
    <property type="match status" value="1"/>
</dbReference>
<evidence type="ECO:0000313" key="1">
    <source>
        <dbReference type="EMBL" id="CAB3364951.1"/>
    </source>
</evidence>
<dbReference type="OrthoDB" id="1708588at2759"/>
<comment type="caution">
    <text evidence="1">The sequence shown here is derived from an EMBL/GenBank/DDBJ whole genome shotgun (WGS) entry which is preliminary data.</text>
</comment>
<keyword evidence="2" id="KW-1185">Reference proteome</keyword>
<evidence type="ECO:0008006" key="3">
    <source>
        <dbReference type="Google" id="ProtNLM"/>
    </source>
</evidence>
<dbReference type="AlphaFoldDB" id="A0A8S1C9G1"/>
<protein>
    <recommendedName>
        <fullName evidence="3">ATP synthase subunit s, mitochondrial</fullName>
    </recommendedName>
</protein>
<sequence length="284" mass="33373">MMSYLTMSAISRQRRVVQYLATSSRSYNAAARDKEPVEQSNTVDNQYYKWRKPWTQVDGYQPSQIELFFPHGANVNFLKIMQKKYDFSLKGFMNWVEKMKLNREKFRQRYIPERHRILGPDLATAHFIVFRGGSVRFHNGKKWIKEYEDENMNLPSKFVPDVHLEAVDASNINLMYHALQNFVFLEKLKWLSFANNKYLDDWFLDKLSGEFNALEYLDISGCKRVTHKGISILHRLENLKELHVADMSSEVEFKLACLSLQESKPQLEIRGLDLSDAEGDENKN</sequence>
<dbReference type="EMBL" id="CADEPI010000018">
    <property type="protein sequence ID" value="CAB3364951.1"/>
    <property type="molecule type" value="Genomic_DNA"/>
</dbReference>
<name>A0A8S1C9G1_9INSE</name>
<dbReference type="InterPro" id="IPR032675">
    <property type="entry name" value="LRR_dom_sf"/>
</dbReference>
<reference evidence="1 2" key="1">
    <citation type="submission" date="2020-04" db="EMBL/GenBank/DDBJ databases">
        <authorList>
            <person name="Alioto T."/>
            <person name="Alioto T."/>
            <person name="Gomez Garrido J."/>
        </authorList>
    </citation>
    <scope>NUCLEOTIDE SEQUENCE [LARGE SCALE GENOMIC DNA]</scope>
</reference>
<evidence type="ECO:0000313" key="2">
    <source>
        <dbReference type="Proteomes" id="UP000494165"/>
    </source>
</evidence>
<accession>A0A8S1C9G1</accession>
<dbReference type="Gene3D" id="3.80.10.10">
    <property type="entry name" value="Ribonuclease Inhibitor"/>
    <property type="match status" value="1"/>
</dbReference>
<gene>
    <name evidence="1" type="ORF">CLODIP_2_CD12440</name>
</gene>